<evidence type="ECO:0000313" key="1">
    <source>
        <dbReference type="EMBL" id="KAK4185669.1"/>
    </source>
</evidence>
<dbReference type="Proteomes" id="UP001302126">
    <property type="component" value="Unassembled WGS sequence"/>
</dbReference>
<reference evidence="1" key="1">
    <citation type="journal article" date="2023" name="Mol. Phylogenet. Evol.">
        <title>Genome-scale phylogeny and comparative genomics of the fungal order Sordariales.</title>
        <authorList>
            <person name="Hensen N."/>
            <person name="Bonometti L."/>
            <person name="Westerberg I."/>
            <person name="Brannstrom I.O."/>
            <person name="Guillou S."/>
            <person name="Cros-Aarteil S."/>
            <person name="Calhoun S."/>
            <person name="Haridas S."/>
            <person name="Kuo A."/>
            <person name="Mondo S."/>
            <person name="Pangilinan J."/>
            <person name="Riley R."/>
            <person name="LaButti K."/>
            <person name="Andreopoulos B."/>
            <person name="Lipzen A."/>
            <person name="Chen C."/>
            <person name="Yan M."/>
            <person name="Daum C."/>
            <person name="Ng V."/>
            <person name="Clum A."/>
            <person name="Steindorff A."/>
            <person name="Ohm R.A."/>
            <person name="Martin F."/>
            <person name="Silar P."/>
            <person name="Natvig D.O."/>
            <person name="Lalanne C."/>
            <person name="Gautier V."/>
            <person name="Ament-Velasquez S.L."/>
            <person name="Kruys A."/>
            <person name="Hutchinson M.I."/>
            <person name="Powell A.J."/>
            <person name="Barry K."/>
            <person name="Miller A.N."/>
            <person name="Grigoriev I.V."/>
            <person name="Debuchy R."/>
            <person name="Gladieux P."/>
            <person name="Hiltunen Thoren M."/>
            <person name="Johannesson H."/>
        </authorList>
    </citation>
    <scope>NUCLEOTIDE SEQUENCE</scope>
    <source>
        <strain evidence="1">PSN309</strain>
    </source>
</reference>
<evidence type="ECO:0000313" key="2">
    <source>
        <dbReference type="Proteomes" id="UP001302126"/>
    </source>
</evidence>
<feature type="non-terminal residue" evidence="1">
    <location>
        <position position="1"/>
    </location>
</feature>
<organism evidence="1 2">
    <name type="scientific">Podospora australis</name>
    <dbReference type="NCBI Taxonomy" id="1536484"/>
    <lineage>
        <taxon>Eukaryota</taxon>
        <taxon>Fungi</taxon>
        <taxon>Dikarya</taxon>
        <taxon>Ascomycota</taxon>
        <taxon>Pezizomycotina</taxon>
        <taxon>Sordariomycetes</taxon>
        <taxon>Sordariomycetidae</taxon>
        <taxon>Sordariales</taxon>
        <taxon>Podosporaceae</taxon>
        <taxon>Podospora</taxon>
    </lineage>
</organism>
<accession>A0AAN6WPI3</accession>
<gene>
    <name evidence="1" type="ORF">QBC35DRAFT_389016</name>
</gene>
<comment type="caution">
    <text evidence="1">The sequence shown here is derived from an EMBL/GenBank/DDBJ whole genome shotgun (WGS) entry which is preliminary data.</text>
</comment>
<dbReference type="EMBL" id="MU864443">
    <property type="protein sequence ID" value="KAK4185669.1"/>
    <property type="molecule type" value="Genomic_DNA"/>
</dbReference>
<sequence>ICTQLVHRYSSCRCLYYQNAIQRCSEYGKAGHPIQQRTTLVGYACSEHSSSTYFGPSEAATAGGGEKGPSMGFFLKYCDRTLSTCCGKYAKAGSTA</sequence>
<proteinExistence type="predicted"/>
<protein>
    <submittedName>
        <fullName evidence="1">Uncharacterized protein</fullName>
    </submittedName>
</protein>
<reference evidence="1" key="2">
    <citation type="submission" date="2023-05" db="EMBL/GenBank/DDBJ databases">
        <authorList>
            <consortium name="Lawrence Berkeley National Laboratory"/>
            <person name="Steindorff A."/>
            <person name="Hensen N."/>
            <person name="Bonometti L."/>
            <person name="Westerberg I."/>
            <person name="Brannstrom I.O."/>
            <person name="Guillou S."/>
            <person name="Cros-Aarteil S."/>
            <person name="Calhoun S."/>
            <person name="Haridas S."/>
            <person name="Kuo A."/>
            <person name="Mondo S."/>
            <person name="Pangilinan J."/>
            <person name="Riley R."/>
            <person name="Labutti K."/>
            <person name="Andreopoulos B."/>
            <person name="Lipzen A."/>
            <person name="Chen C."/>
            <person name="Yanf M."/>
            <person name="Daum C."/>
            <person name="Ng V."/>
            <person name="Clum A."/>
            <person name="Ohm R."/>
            <person name="Martin F."/>
            <person name="Silar P."/>
            <person name="Natvig D."/>
            <person name="Lalanne C."/>
            <person name="Gautier V."/>
            <person name="Ament-Velasquez S.L."/>
            <person name="Kruys A."/>
            <person name="Hutchinson M.I."/>
            <person name="Powell A.J."/>
            <person name="Barry K."/>
            <person name="Miller A.N."/>
            <person name="Grigoriev I.V."/>
            <person name="Debuchy R."/>
            <person name="Gladieux P."/>
            <person name="Thoren M.H."/>
            <person name="Johannesson H."/>
        </authorList>
    </citation>
    <scope>NUCLEOTIDE SEQUENCE</scope>
    <source>
        <strain evidence="1">PSN309</strain>
    </source>
</reference>
<keyword evidence="2" id="KW-1185">Reference proteome</keyword>
<dbReference type="AlphaFoldDB" id="A0AAN6WPI3"/>
<name>A0AAN6WPI3_9PEZI</name>